<feature type="transmembrane region" description="Helical" evidence="1">
    <location>
        <begin position="7"/>
        <end position="24"/>
    </location>
</feature>
<proteinExistence type="predicted"/>
<gene>
    <name evidence="2" type="ORF">TbgDal_VII410</name>
</gene>
<dbReference type="GeneID" id="23862618"/>
<keyword evidence="1" id="KW-1133">Transmembrane helix</keyword>
<accession>C9ZRS6</accession>
<name>C9ZRS6_TRYB9</name>
<dbReference type="AlphaFoldDB" id="C9ZRS6"/>
<dbReference type="KEGG" id="tbg:TbgDal_VII410"/>
<dbReference type="PROSITE" id="PS51257">
    <property type="entry name" value="PROKAR_LIPOPROTEIN"/>
    <property type="match status" value="1"/>
</dbReference>
<dbReference type="EMBL" id="FN554970">
    <property type="protein sequence ID" value="CBH12062.1"/>
    <property type="molecule type" value="Genomic_DNA"/>
</dbReference>
<dbReference type="RefSeq" id="XP_011774345.1">
    <property type="nucleotide sequence ID" value="XM_011776043.1"/>
</dbReference>
<evidence type="ECO:0000313" key="2">
    <source>
        <dbReference type="EMBL" id="CBH12062.1"/>
    </source>
</evidence>
<keyword evidence="1" id="KW-0472">Membrane</keyword>
<keyword evidence="1" id="KW-0812">Transmembrane</keyword>
<organism evidence="2 3">
    <name type="scientific">Trypanosoma brucei gambiense (strain MHOM/CI/86/DAL972)</name>
    <dbReference type="NCBI Taxonomy" id="679716"/>
    <lineage>
        <taxon>Eukaryota</taxon>
        <taxon>Discoba</taxon>
        <taxon>Euglenozoa</taxon>
        <taxon>Kinetoplastea</taxon>
        <taxon>Metakinetoplastina</taxon>
        <taxon>Trypanosomatida</taxon>
        <taxon>Trypanosomatidae</taxon>
        <taxon>Trypanosoma</taxon>
    </lineage>
</organism>
<reference evidence="3" key="1">
    <citation type="journal article" date="2010" name="PLoS Negl. Trop. Dis.">
        <title>The genome sequence of Trypanosoma brucei gambiense, causative agent of chronic human african trypanosomiasis.</title>
        <authorList>
            <person name="Jackson A.P."/>
            <person name="Sanders M."/>
            <person name="Berry A."/>
            <person name="McQuillan J."/>
            <person name="Aslett M.A."/>
            <person name="Quail M.A."/>
            <person name="Chukualim B."/>
            <person name="Capewell P."/>
            <person name="MacLeod A."/>
            <person name="Melville S.E."/>
            <person name="Gibson W."/>
            <person name="Barry J.D."/>
            <person name="Berriman M."/>
            <person name="Hertz-Fowler C."/>
        </authorList>
    </citation>
    <scope>NUCLEOTIDE SEQUENCE [LARGE SCALE GENOMIC DNA]</scope>
    <source>
        <strain evidence="3">MHOM/CI/86/DAL972</strain>
    </source>
</reference>
<protein>
    <submittedName>
        <fullName evidence="2">Uncharacterized protein</fullName>
    </submittedName>
</protein>
<evidence type="ECO:0000256" key="1">
    <source>
        <dbReference type="SAM" id="Phobius"/>
    </source>
</evidence>
<sequence>MSRFDDITFTFFYFSYFVSLYNFFCACADTTCFLPHDFPPLPRTPFFFTSFFSFLPPFIHRIDCRPNGCTCCNRSKPNKGGRGGGRERTRNANKKPSNCILKKKKSKCHIHIYIYIYIYL</sequence>
<evidence type="ECO:0000313" key="3">
    <source>
        <dbReference type="Proteomes" id="UP000002316"/>
    </source>
</evidence>
<dbReference type="Proteomes" id="UP000002316">
    <property type="component" value="Chromosome 7"/>
</dbReference>